<dbReference type="Proteomes" id="UP001438953">
    <property type="component" value="Unassembled WGS sequence"/>
</dbReference>
<dbReference type="EMBL" id="JAYWLC010000001">
    <property type="protein sequence ID" value="MER5170436.1"/>
    <property type="molecule type" value="Genomic_DNA"/>
</dbReference>
<accession>A0ABV1SCV3</accession>
<keyword evidence="1" id="KW-0732">Signal</keyword>
<reference evidence="2 3" key="1">
    <citation type="submission" date="2024-01" db="EMBL/GenBank/DDBJ databases">
        <authorList>
            <person name="Deng Y."/>
            <person name="Su J."/>
        </authorList>
    </citation>
    <scope>NUCLEOTIDE SEQUENCE [LARGE SCALE GENOMIC DNA]</scope>
    <source>
        <strain evidence="2 3">CPCC 100088</strain>
    </source>
</reference>
<sequence>MRILTSLCVAVLGLSPFAAMAQETGVMTGLADASGAQLRGLDKINGIASDIALKTGQSVTYGTLEVTLDQCRYPSDDPSSNAFAHLTIHDSQTDKTAFSGWMIASSPALSALDNQRYDVWVIRCTNS</sequence>
<proteinExistence type="predicted"/>
<evidence type="ECO:0000313" key="2">
    <source>
        <dbReference type="EMBL" id="MER5170436.1"/>
    </source>
</evidence>
<dbReference type="InterPro" id="IPR019225">
    <property type="entry name" value="DUF2155"/>
</dbReference>
<feature type="signal peptide" evidence="1">
    <location>
        <begin position="1"/>
        <end position="21"/>
    </location>
</feature>
<keyword evidence="3" id="KW-1185">Reference proteome</keyword>
<evidence type="ECO:0000256" key="1">
    <source>
        <dbReference type="SAM" id="SignalP"/>
    </source>
</evidence>
<protein>
    <submittedName>
        <fullName evidence="2">DUF2155 domain-containing protein</fullName>
    </submittedName>
</protein>
<evidence type="ECO:0000313" key="3">
    <source>
        <dbReference type="Proteomes" id="UP001438953"/>
    </source>
</evidence>
<feature type="chain" id="PRO_5045138881" evidence="1">
    <location>
        <begin position="22"/>
        <end position="127"/>
    </location>
</feature>
<reference evidence="2 3" key="2">
    <citation type="submission" date="2024-06" db="EMBL/GenBank/DDBJ databases">
        <title>Thioclava kandeliae sp. nov. from a rhizosphere soil sample of Kandelia candel in a mangrove.</title>
        <authorList>
            <person name="Mu T."/>
        </authorList>
    </citation>
    <scope>NUCLEOTIDE SEQUENCE [LARGE SCALE GENOMIC DNA]</scope>
    <source>
        <strain evidence="2 3">CPCC 100088</strain>
    </source>
</reference>
<gene>
    <name evidence="2" type="ORF">VSX56_01500</name>
</gene>
<dbReference type="Pfam" id="PF09923">
    <property type="entry name" value="DUF2155"/>
    <property type="match status" value="1"/>
</dbReference>
<dbReference type="RefSeq" id="WP_350934331.1">
    <property type="nucleotide sequence ID" value="NZ_JAYWLC010000001.1"/>
</dbReference>
<comment type="caution">
    <text evidence="2">The sequence shown here is derived from an EMBL/GenBank/DDBJ whole genome shotgun (WGS) entry which is preliminary data.</text>
</comment>
<organism evidence="2 3">
    <name type="scientific">Thioclava kandeliae</name>
    <dbReference type="NCBI Taxonomy" id="3070818"/>
    <lineage>
        <taxon>Bacteria</taxon>
        <taxon>Pseudomonadati</taxon>
        <taxon>Pseudomonadota</taxon>
        <taxon>Alphaproteobacteria</taxon>
        <taxon>Rhodobacterales</taxon>
        <taxon>Paracoccaceae</taxon>
        <taxon>Thioclava</taxon>
    </lineage>
</organism>
<name>A0ABV1SCV3_9RHOB</name>